<dbReference type="SUPFAM" id="SSF51679">
    <property type="entry name" value="Bacterial luciferase-like"/>
    <property type="match status" value="1"/>
</dbReference>
<dbReference type="CDD" id="cd01097">
    <property type="entry name" value="Tetrahydromethanopterin_reductase"/>
    <property type="match status" value="1"/>
</dbReference>
<dbReference type="PANTHER" id="PTHR43244:SF1">
    <property type="entry name" value="5,10-METHYLENETETRAHYDROMETHANOPTERIN REDUCTASE"/>
    <property type="match status" value="1"/>
</dbReference>
<dbReference type="PANTHER" id="PTHR43244">
    <property type="match status" value="1"/>
</dbReference>
<dbReference type="EMBL" id="CAEZTS010000006">
    <property type="protein sequence ID" value="CAB4566459.1"/>
    <property type="molecule type" value="Genomic_DNA"/>
</dbReference>
<dbReference type="NCBIfam" id="TIGR03559">
    <property type="entry name" value="F420_Rv3520c"/>
    <property type="match status" value="1"/>
</dbReference>
<sequence length="351" mass="38205">MKLSMMLNYAGGFHAGVDRVVELEKAGLDVVWIAEAYSADAISQVGYLAAKTNTVEIGTGIVNVYSRTAALMAMTAAGCDYVSNGRFILGLGASGPQVIEGFHGVPYEKPMQRIKEYIQACRMIWAREEPFHMDGQTVKVPLPAGEGTGLGKALKIIKPGQEIRKDIPIWWASLMGLSVQATAEVANGWLPIFFDPDKFQNVWGEDLKKGLAKRDPNLPRLQISAGGMVAIDEKLTGEAQDKILDFARPNAALYIGGMGARDKNFYNTICKKYGYEKEAIEIQDLYLSGRKDEAAAVVPREMLANSNLVGPKSFIKERLAAFKEAGVTVLSVNPVGPDAVKTIETLKEMIS</sequence>
<dbReference type="GO" id="GO:0016705">
    <property type="term" value="F:oxidoreductase activity, acting on paired donors, with incorporation or reduction of molecular oxygen"/>
    <property type="evidence" value="ECO:0007669"/>
    <property type="project" value="InterPro"/>
</dbReference>
<evidence type="ECO:0000256" key="1">
    <source>
        <dbReference type="ARBA" id="ARBA00023002"/>
    </source>
</evidence>
<gene>
    <name evidence="3" type="ORF">UFOPK1722_00111</name>
</gene>
<dbReference type="AlphaFoldDB" id="A0A6J6DU28"/>
<proteinExistence type="predicted"/>
<dbReference type="InterPro" id="IPR011251">
    <property type="entry name" value="Luciferase-like_dom"/>
</dbReference>
<dbReference type="InterPro" id="IPR050564">
    <property type="entry name" value="F420-G6PD/mer"/>
</dbReference>
<organism evidence="3">
    <name type="scientific">freshwater metagenome</name>
    <dbReference type="NCBI Taxonomy" id="449393"/>
    <lineage>
        <taxon>unclassified sequences</taxon>
        <taxon>metagenomes</taxon>
        <taxon>ecological metagenomes</taxon>
    </lineage>
</organism>
<dbReference type="Gene3D" id="3.20.20.30">
    <property type="entry name" value="Luciferase-like domain"/>
    <property type="match status" value="1"/>
</dbReference>
<feature type="domain" description="Luciferase-like" evidence="2">
    <location>
        <begin position="5"/>
        <end position="328"/>
    </location>
</feature>
<accession>A0A6J6DU28</accession>
<keyword evidence="1" id="KW-0560">Oxidoreductase</keyword>
<dbReference type="InterPro" id="IPR019951">
    <property type="entry name" value="F420_OxRdatse_Rv3520c_pred"/>
</dbReference>
<reference evidence="3" key="1">
    <citation type="submission" date="2020-05" db="EMBL/GenBank/DDBJ databases">
        <authorList>
            <person name="Chiriac C."/>
            <person name="Salcher M."/>
            <person name="Ghai R."/>
            <person name="Kavagutti S V."/>
        </authorList>
    </citation>
    <scope>NUCLEOTIDE SEQUENCE</scope>
</reference>
<evidence type="ECO:0000259" key="2">
    <source>
        <dbReference type="Pfam" id="PF00296"/>
    </source>
</evidence>
<name>A0A6J6DU28_9ZZZZ</name>
<protein>
    <submittedName>
        <fullName evidence="3">Unannotated protein</fullName>
    </submittedName>
</protein>
<dbReference type="Pfam" id="PF00296">
    <property type="entry name" value="Bac_luciferase"/>
    <property type="match status" value="1"/>
</dbReference>
<dbReference type="InterPro" id="IPR036661">
    <property type="entry name" value="Luciferase-like_sf"/>
</dbReference>
<evidence type="ECO:0000313" key="3">
    <source>
        <dbReference type="EMBL" id="CAB4566459.1"/>
    </source>
</evidence>